<reference evidence="10 11" key="1">
    <citation type="journal article" date="2024" name="Commun. Biol.">
        <title>Comparative genomic analysis of thermophilic fungi reveals convergent evolutionary adaptations and gene losses.</title>
        <authorList>
            <person name="Steindorff A.S."/>
            <person name="Aguilar-Pontes M.V."/>
            <person name="Robinson A.J."/>
            <person name="Andreopoulos B."/>
            <person name="LaButti K."/>
            <person name="Kuo A."/>
            <person name="Mondo S."/>
            <person name="Riley R."/>
            <person name="Otillar R."/>
            <person name="Haridas S."/>
            <person name="Lipzen A."/>
            <person name="Grimwood J."/>
            <person name="Schmutz J."/>
            <person name="Clum A."/>
            <person name="Reid I.D."/>
            <person name="Moisan M.C."/>
            <person name="Butler G."/>
            <person name="Nguyen T.T.M."/>
            <person name="Dewar K."/>
            <person name="Conant G."/>
            <person name="Drula E."/>
            <person name="Henrissat B."/>
            <person name="Hansel C."/>
            <person name="Singer S."/>
            <person name="Hutchinson M.I."/>
            <person name="de Vries R.P."/>
            <person name="Natvig D.O."/>
            <person name="Powell A.J."/>
            <person name="Tsang A."/>
            <person name="Grigoriev I.V."/>
        </authorList>
    </citation>
    <scope>NUCLEOTIDE SEQUENCE [LARGE SCALE GENOMIC DNA]</scope>
    <source>
        <strain evidence="10 11">CBS 494.80</strain>
    </source>
</reference>
<feature type="transmembrane region" description="Helical" evidence="8">
    <location>
        <begin position="217"/>
        <end position="234"/>
    </location>
</feature>
<feature type="coiled-coil region" evidence="6">
    <location>
        <begin position="42"/>
        <end position="69"/>
    </location>
</feature>
<keyword evidence="2 8" id="KW-0812">Transmembrane</keyword>
<sequence length="360" mass="39440">MPEPGDTILSQEDQSIHPSESNGSVNTSDIDHELQEQTVQIARTIQRKVEEAKKKRLEHNETLKQKQQAEFDADHPSLVTQVASNPSTLYSFVNWENPMRTFGSFASIISLILSTRYFSPFVWVLKLLCIILGVNLTLESTSRVTAKSSILSRVRPLPYYRPSEATYTRLFSELQDASNMTITKLQRIVFAEDLTDTGVAFILAFSSYWLLQTIPSFWLALFSTVFLYSIAPILNRKLSSHDAPNWKPALNHKMQEAGESTVDTASLVASRTANNAQFLSHGAIDAVSSGTNHTAGTAQDFKNRITGSASAATSDGADTAENLKKSTMDIVSQSSGCATTETAKDIKNQVPGDGPSKSPG</sequence>
<comment type="caution">
    <text evidence="10">The sequence shown here is derived from an EMBL/GenBank/DDBJ whole genome shotgun (WGS) entry which is preliminary data.</text>
</comment>
<feature type="compositionally biased region" description="Polar residues" evidence="7">
    <location>
        <begin position="330"/>
        <end position="341"/>
    </location>
</feature>
<feature type="compositionally biased region" description="Polar residues" evidence="7">
    <location>
        <begin position="8"/>
        <end position="28"/>
    </location>
</feature>
<dbReference type="EMBL" id="JAZHXI010000015">
    <property type="protein sequence ID" value="KAL2063209.1"/>
    <property type="molecule type" value="Genomic_DNA"/>
</dbReference>
<evidence type="ECO:0000259" key="9">
    <source>
        <dbReference type="Pfam" id="PF02453"/>
    </source>
</evidence>
<protein>
    <recommendedName>
        <fullName evidence="9">Reticulon domain-containing protein</fullName>
    </recommendedName>
</protein>
<proteinExistence type="predicted"/>
<evidence type="ECO:0000256" key="2">
    <source>
        <dbReference type="ARBA" id="ARBA00022692"/>
    </source>
</evidence>
<dbReference type="InterPro" id="IPR003388">
    <property type="entry name" value="Reticulon"/>
</dbReference>
<feature type="region of interest" description="Disordered" evidence="7">
    <location>
        <begin position="330"/>
        <end position="360"/>
    </location>
</feature>
<gene>
    <name evidence="10" type="ORF">VTL71DRAFT_5013</name>
</gene>
<name>A0ABR4BZY2_9HELO</name>
<evidence type="ECO:0000313" key="11">
    <source>
        <dbReference type="Proteomes" id="UP001595075"/>
    </source>
</evidence>
<comment type="subcellular location">
    <subcellularLocation>
        <location evidence="1">Endoplasmic reticulum membrane</location>
        <topology evidence="1">Multi-pass membrane protein</topology>
    </subcellularLocation>
</comment>
<evidence type="ECO:0000256" key="4">
    <source>
        <dbReference type="ARBA" id="ARBA00022989"/>
    </source>
</evidence>
<evidence type="ECO:0000256" key="1">
    <source>
        <dbReference type="ARBA" id="ARBA00004477"/>
    </source>
</evidence>
<evidence type="ECO:0000256" key="5">
    <source>
        <dbReference type="ARBA" id="ARBA00023136"/>
    </source>
</evidence>
<feature type="domain" description="Reticulon" evidence="9">
    <location>
        <begin position="93"/>
        <end position="232"/>
    </location>
</feature>
<keyword evidence="4 8" id="KW-1133">Transmembrane helix</keyword>
<organism evidence="10 11">
    <name type="scientific">Oculimacula yallundae</name>
    <dbReference type="NCBI Taxonomy" id="86028"/>
    <lineage>
        <taxon>Eukaryota</taxon>
        <taxon>Fungi</taxon>
        <taxon>Dikarya</taxon>
        <taxon>Ascomycota</taxon>
        <taxon>Pezizomycotina</taxon>
        <taxon>Leotiomycetes</taxon>
        <taxon>Helotiales</taxon>
        <taxon>Ploettnerulaceae</taxon>
        <taxon>Oculimacula</taxon>
    </lineage>
</organism>
<evidence type="ECO:0000256" key="7">
    <source>
        <dbReference type="SAM" id="MobiDB-lite"/>
    </source>
</evidence>
<keyword evidence="11" id="KW-1185">Reference proteome</keyword>
<keyword evidence="3" id="KW-0256">Endoplasmic reticulum</keyword>
<dbReference type="Proteomes" id="UP001595075">
    <property type="component" value="Unassembled WGS sequence"/>
</dbReference>
<evidence type="ECO:0000256" key="3">
    <source>
        <dbReference type="ARBA" id="ARBA00022824"/>
    </source>
</evidence>
<evidence type="ECO:0000313" key="10">
    <source>
        <dbReference type="EMBL" id="KAL2063209.1"/>
    </source>
</evidence>
<feature type="region of interest" description="Disordered" evidence="7">
    <location>
        <begin position="1"/>
        <end position="33"/>
    </location>
</feature>
<evidence type="ECO:0000256" key="8">
    <source>
        <dbReference type="SAM" id="Phobius"/>
    </source>
</evidence>
<dbReference type="Pfam" id="PF02453">
    <property type="entry name" value="Reticulon"/>
    <property type="match status" value="1"/>
</dbReference>
<keyword evidence="6" id="KW-0175">Coiled coil</keyword>
<accession>A0ABR4BZY2</accession>
<keyword evidence="5 8" id="KW-0472">Membrane</keyword>
<evidence type="ECO:0000256" key="6">
    <source>
        <dbReference type="SAM" id="Coils"/>
    </source>
</evidence>